<dbReference type="PANTHER" id="PTHR46761">
    <property type="entry name" value="RAN GTPASE-ACTIVATING PROTEIN 1"/>
    <property type="match status" value="1"/>
</dbReference>
<dbReference type="Gene3D" id="3.80.10.10">
    <property type="entry name" value="Ribonuclease Inhibitor"/>
    <property type="match status" value="2"/>
</dbReference>
<gene>
    <name evidence="2" type="ORF">FVE85_4160</name>
</gene>
<dbReference type="GO" id="GO:0005096">
    <property type="term" value="F:GTPase activator activity"/>
    <property type="evidence" value="ECO:0007669"/>
    <property type="project" value="InterPro"/>
</dbReference>
<evidence type="ECO:0000256" key="1">
    <source>
        <dbReference type="SAM" id="MobiDB-lite"/>
    </source>
</evidence>
<evidence type="ECO:0000313" key="3">
    <source>
        <dbReference type="Proteomes" id="UP000324585"/>
    </source>
</evidence>
<reference evidence="3" key="1">
    <citation type="journal article" date="2019" name="Nat. Commun.">
        <title>Expansion of phycobilisome linker gene families in mesophilic red algae.</title>
        <authorList>
            <person name="Lee J."/>
            <person name="Kim D."/>
            <person name="Bhattacharya D."/>
            <person name="Yoon H.S."/>
        </authorList>
    </citation>
    <scope>NUCLEOTIDE SEQUENCE [LARGE SCALE GENOMIC DNA]</scope>
    <source>
        <strain evidence="3">CCMP 1328</strain>
    </source>
</reference>
<name>A0A5J4YSH5_PORPP</name>
<dbReference type="Pfam" id="PF13516">
    <property type="entry name" value="LRR_6"/>
    <property type="match status" value="3"/>
</dbReference>
<dbReference type="OrthoDB" id="120976at2759"/>
<protein>
    <submittedName>
        <fullName evidence="2">RAN GTPase-activating protein 1</fullName>
    </submittedName>
</protein>
<feature type="compositionally biased region" description="Acidic residues" evidence="1">
    <location>
        <begin position="396"/>
        <end position="425"/>
    </location>
</feature>
<sequence>MKEERVFEYDDKKREMLDADRCEELLKELDRDGPTFHRIDLSGKSIGEPASFVVASHLAKVAAHDSHQLERLCVADIIAGRPEDEALRVLQRIANSLPGVQLREIDVSDNALGAKGISAFAALFTDQDALEHVFFCNNGLAADAGRLITRMLLGDDLADSGTRQTKLKTIHFFNNLLEDRGAIELAPLLAGSPELCDLRFSSLRMRREGSLALAKALSAAKNMRKLEISDSTLGEAAAVELAKALAIMRELEELSLRDVSLGDIGVKYIVHGLRGASKLRVLDVSCNELTKKGAKQLRQLLPMLPALEEFVAEENEFETSGCVVIAEGFVPEVHTSMRKINMKTNQMSDRGAMALAQRAAQLEKLEKLELDGNALSESCCTEIAALLEDRLGSLSENDDERSDGEDDDAGADSSDESEDANEDDINLILERLVIQ</sequence>
<dbReference type="SMART" id="SM00368">
    <property type="entry name" value="LRR_RI"/>
    <property type="match status" value="7"/>
</dbReference>
<dbReference type="PANTHER" id="PTHR46761:SF2">
    <property type="entry name" value="RAN GTPASE-ACTIVATING PROTEIN 1"/>
    <property type="match status" value="1"/>
</dbReference>
<dbReference type="SUPFAM" id="SSF52047">
    <property type="entry name" value="RNI-like"/>
    <property type="match status" value="1"/>
</dbReference>
<keyword evidence="3" id="KW-1185">Reference proteome</keyword>
<dbReference type="OMA" id="TCIAAKQ"/>
<dbReference type="Proteomes" id="UP000324585">
    <property type="component" value="Unassembled WGS sequence"/>
</dbReference>
<dbReference type="InterPro" id="IPR001611">
    <property type="entry name" value="Leu-rich_rpt"/>
</dbReference>
<dbReference type="InterPro" id="IPR032675">
    <property type="entry name" value="LRR_dom_sf"/>
</dbReference>
<evidence type="ECO:0000313" key="2">
    <source>
        <dbReference type="EMBL" id="KAA8494185.1"/>
    </source>
</evidence>
<comment type="caution">
    <text evidence="2">The sequence shown here is derived from an EMBL/GenBank/DDBJ whole genome shotgun (WGS) entry which is preliminary data.</text>
</comment>
<proteinExistence type="predicted"/>
<accession>A0A5J4YSH5</accession>
<dbReference type="AlphaFoldDB" id="A0A5J4YSH5"/>
<organism evidence="2 3">
    <name type="scientific">Porphyridium purpureum</name>
    <name type="common">Red alga</name>
    <name type="synonym">Porphyridium cruentum</name>
    <dbReference type="NCBI Taxonomy" id="35688"/>
    <lineage>
        <taxon>Eukaryota</taxon>
        <taxon>Rhodophyta</taxon>
        <taxon>Bangiophyceae</taxon>
        <taxon>Porphyridiales</taxon>
        <taxon>Porphyridiaceae</taxon>
        <taxon>Porphyridium</taxon>
    </lineage>
</organism>
<dbReference type="InterPro" id="IPR045203">
    <property type="entry name" value="RanGAP1/2"/>
</dbReference>
<feature type="region of interest" description="Disordered" evidence="1">
    <location>
        <begin position="391"/>
        <end position="425"/>
    </location>
</feature>
<dbReference type="EMBL" id="VRMN01000005">
    <property type="protein sequence ID" value="KAA8494185.1"/>
    <property type="molecule type" value="Genomic_DNA"/>
</dbReference>